<dbReference type="InterPro" id="IPR000506">
    <property type="entry name" value="KARI_C"/>
</dbReference>
<name>A0A9D1ST20_9FIRM</name>
<feature type="binding site" evidence="9 10">
    <location>
        <position position="227"/>
    </location>
    <ligand>
        <name>Mg(2+)</name>
        <dbReference type="ChEBI" id="CHEBI:18420"/>
        <label>2</label>
    </ligand>
</feature>
<dbReference type="NCBIfam" id="TIGR00465">
    <property type="entry name" value="ilvC"/>
    <property type="match status" value="1"/>
</dbReference>
<comment type="catalytic activity">
    <reaction evidence="9">
        <text>(2R)-2,3-dihydroxy-3-methylbutanoate + NADP(+) = (2S)-2-acetolactate + NADPH + H(+)</text>
        <dbReference type="Rhea" id="RHEA:22068"/>
        <dbReference type="ChEBI" id="CHEBI:15378"/>
        <dbReference type="ChEBI" id="CHEBI:49072"/>
        <dbReference type="ChEBI" id="CHEBI:57783"/>
        <dbReference type="ChEBI" id="CHEBI:58349"/>
        <dbReference type="ChEBI" id="CHEBI:58476"/>
        <dbReference type="EC" id="1.1.1.86"/>
    </reaction>
</comment>
<evidence type="ECO:0000259" key="11">
    <source>
        <dbReference type="PROSITE" id="PS51850"/>
    </source>
</evidence>
<dbReference type="InterPro" id="IPR013023">
    <property type="entry name" value="KARI"/>
</dbReference>
<dbReference type="SUPFAM" id="SSF51735">
    <property type="entry name" value="NAD(P)-binding Rossmann-fold domains"/>
    <property type="match status" value="1"/>
</dbReference>
<feature type="binding site" evidence="9 10">
    <location>
        <position position="252"/>
    </location>
    <ligand>
        <name>substrate</name>
    </ligand>
</feature>
<dbReference type="Proteomes" id="UP000824128">
    <property type="component" value="Unassembled WGS sequence"/>
</dbReference>
<dbReference type="GO" id="GO:0009099">
    <property type="term" value="P:L-valine biosynthetic process"/>
    <property type="evidence" value="ECO:0007669"/>
    <property type="project" value="UniProtKB-UniRule"/>
</dbReference>
<dbReference type="PANTHER" id="PTHR21371">
    <property type="entry name" value="KETOL-ACID REDUCTOISOMERASE, MITOCHONDRIAL"/>
    <property type="match status" value="1"/>
</dbReference>
<feature type="binding site" evidence="9">
    <location>
        <begin position="25"/>
        <end position="28"/>
    </location>
    <ligand>
        <name>NADP(+)</name>
        <dbReference type="ChEBI" id="CHEBI:58349"/>
    </ligand>
</feature>
<evidence type="ECO:0000256" key="5">
    <source>
        <dbReference type="ARBA" id="ARBA00022723"/>
    </source>
</evidence>
<protein>
    <recommendedName>
        <fullName evidence="9">Ketol-acid reductoisomerase (NADP(+))</fullName>
        <shortName evidence="9">KARI</shortName>
        <ecNumber evidence="9">1.1.1.86</ecNumber>
    </recommendedName>
    <alternativeName>
        <fullName evidence="9">Acetohydroxy-acid isomeroreductase</fullName>
        <shortName evidence="9">AHIR</shortName>
    </alternativeName>
    <alternativeName>
        <fullName evidence="9">Alpha-keto-beta-hydroxylacyl reductoisomerase</fullName>
    </alternativeName>
</protein>
<keyword evidence="4 9" id="KW-0028">Amino-acid biosynthesis</keyword>
<keyword evidence="8 9" id="KW-0100">Branched-chain amino acid biosynthesis</keyword>
<keyword evidence="6 9" id="KW-0460">Magnesium</keyword>
<dbReference type="PROSITE" id="PS51851">
    <property type="entry name" value="KARI_C"/>
    <property type="match status" value="1"/>
</dbReference>
<gene>
    <name evidence="9 13" type="primary">ilvC</name>
    <name evidence="13" type="ORF">IAD24_03065</name>
</gene>
<comment type="pathway">
    <text evidence="2 9">Amino-acid biosynthesis; L-isoleucine biosynthesis; L-isoleucine from 2-oxobutanoate: step 2/4.</text>
</comment>
<dbReference type="SUPFAM" id="SSF48179">
    <property type="entry name" value="6-phosphogluconate dehydrogenase C-terminal domain-like"/>
    <property type="match status" value="1"/>
</dbReference>
<dbReference type="InterPro" id="IPR014359">
    <property type="entry name" value="KARI_prok"/>
</dbReference>
<evidence type="ECO:0000313" key="14">
    <source>
        <dbReference type="Proteomes" id="UP000824128"/>
    </source>
</evidence>
<organism evidence="13 14">
    <name type="scientific">Candidatus Aphodomorpha intestinavium</name>
    <dbReference type="NCBI Taxonomy" id="2840672"/>
    <lineage>
        <taxon>Bacteria</taxon>
        <taxon>Bacillati</taxon>
        <taxon>Bacillota</taxon>
        <taxon>Clostridia</taxon>
        <taxon>Eubacteriales</taxon>
        <taxon>Candidatus Aphodomorpha</taxon>
    </lineage>
</organism>
<comment type="cofactor">
    <cofactor evidence="9">
        <name>Mg(2+)</name>
        <dbReference type="ChEBI" id="CHEBI:18420"/>
    </cofactor>
    <text evidence="9">Binds 2 magnesium ions per subunit.</text>
</comment>
<evidence type="ECO:0000256" key="9">
    <source>
        <dbReference type="HAMAP-Rule" id="MF_00435"/>
    </source>
</evidence>
<dbReference type="InterPro" id="IPR008927">
    <property type="entry name" value="6-PGluconate_DH-like_C_sf"/>
</dbReference>
<dbReference type="AlphaFoldDB" id="A0A9D1ST20"/>
<dbReference type="PROSITE" id="PS51850">
    <property type="entry name" value="KARI_N"/>
    <property type="match status" value="1"/>
</dbReference>
<comment type="caution">
    <text evidence="9">Lacks conserved residue(s) required for the propagation of feature annotation.</text>
</comment>
<evidence type="ECO:0000256" key="7">
    <source>
        <dbReference type="ARBA" id="ARBA00023002"/>
    </source>
</evidence>
<feature type="binding site" evidence="9 10">
    <location>
        <position position="195"/>
    </location>
    <ligand>
        <name>Mg(2+)</name>
        <dbReference type="ChEBI" id="CHEBI:18420"/>
        <label>1</label>
    </ligand>
</feature>
<evidence type="ECO:0000256" key="1">
    <source>
        <dbReference type="ARBA" id="ARBA00004864"/>
    </source>
</evidence>
<feature type="binding site" evidence="9 10">
    <location>
        <position position="231"/>
    </location>
    <ligand>
        <name>Mg(2+)</name>
        <dbReference type="ChEBI" id="CHEBI:18420"/>
        <label>2</label>
    </ligand>
</feature>
<keyword evidence="9" id="KW-0521">NADP</keyword>
<dbReference type="FunFam" id="3.40.50.720:FF:000023">
    <property type="entry name" value="Ketol-acid reductoisomerase (NADP(+))"/>
    <property type="match status" value="1"/>
</dbReference>
<dbReference type="EMBL" id="DVNZ01000098">
    <property type="protein sequence ID" value="HIU94119.1"/>
    <property type="molecule type" value="Genomic_DNA"/>
</dbReference>
<comment type="catalytic activity">
    <reaction evidence="9">
        <text>(2R,3R)-2,3-dihydroxy-3-methylpentanoate + NADP(+) = (S)-2-ethyl-2-hydroxy-3-oxobutanoate + NADPH + H(+)</text>
        <dbReference type="Rhea" id="RHEA:13493"/>
        <dbReference type="ChEBI" id="CHEBI:15378"/>
        <dbReference type="ChEBI" id="CHEBI:49256"/>
        <dbReference type="ChEBI" id="CHEBI:49258"/>
        <dbReference type="ChEBI" id="CHEBI:57783"/>
        <dbReference type="ChEBI" id="CHEBI:58349"/>
        <dbReference type="EC" id="1.1.1.86"/>
    </reaction>
</comment>
<dbReference type="Gene3D" id="3.40.50.720">
    <property type="entry name" value="NAD(P)-binding Rossmann-like Domain"/>
    <property type="match status" value="1"/>
</dbReference>
<feature type="domain" description="KARI C-terminal knotted" evidence="12">
    <location>
        <begin position="183"/>
        <end position="330"/>
    </location>
</feature>
<dbReference type="GO" id="GO:0050661">
    <property type="term" value="F:NADP binding"/>
    <property type="evidence" value="ECO:0007669"/>
    <property type="project" value="InterPro"/>
</dbReference>
<accession>A0A9D1ST20</accession>
<sequence>MANIYYQQDCDLGRLDGKTVAVIGYGSQGHAHALNLRDSGVKVIVGLYEGSRSWAKAEQAGLTVMTAAEAAKAADLIMILINDEKQAKLYRESIAPHLSEGKTLAFAHGFNIHFGCIKPPKDVNVIMIAPKGPGHTVRSEYVAGKGVPCLIAVEQDYTGDALDIGLAYALAIGGARAGVLETTFRTETETDLFGEQAVLCGGVCALMQAGFDTLVEAGYDPRNAYFECIHEMKLIVDLIYQSGFEGMRYSISNTAEYGDYVTGPKIITEQTRAAMRQILRDIQDGTFAKDFLLDMSDAGSQVHFNAMRRRAAEHPSEVVGREIRKLYSWSDEDKLINN</sequence>
<keyword evidence="7 9" id="KW-0560">Oxidoreductase</keyword>
<dbReference type="HAMAP" id="MF_00435">
    <property type="entry name" value="IlvC"/>
    <property type="match status" value="1"/>
</dbReference>
<comment type="function">
    <text evidence="9">Involved in the biosynthesis of branched-chain amino acids (BCAA). Catalyzes an alkyl-migration followed by a ketol-acid reduction of (S)-2-acetolactate (S2AL) to yield (R)-2,3-dihydroxy-isovalerate. In the isomerase reaction, S2AL is rearranged via a Mg-dependent methyl migration to produce 3-hydroxy-3-methyl-2-ketobutyrate (HMKB). In the reductase reaction, this 2-ketoacid undergoes a metal-dependent reduction by NADPH to yield (R)-2,3-dihydroxy-isovalerate.</text>
</comment>
<evidence type="ECO:0000256" key="2">
    <source>
        <dbReference type="ARBA" id="ARBA00004885"/>
    </source>
</evidence>
<dbReference type="NCBIfam" id="NF009940">
    <property type="entry name" value="PRK13403.1"/>
    <property type="match status" value="1"/>
</dbReference>
<feature type="binding site" evidence="9">
    <location>
        <position position="134"/>
    </location>
    <ligand>
        <name>NADP(+)</name>
        <dbReference type="ChEBI" id="CHEBI:58349"/>
    </ligand>
</feature>
<reference evidence="13" key="1">
    <citation type="submission" date="2020-10" db="EMBL/GenBank/DDBJ databases">
        <authorList>
            <person name="Gilroy R."/>
        </authorList>
    </citation>
    <scope>NUCLEOTIDE SEQUENCE</scope>
    <source>
        <strain evidence="13">ChiGjej2B2-16831</strain>
    </source>
</reference>
<feature type="active site" evidence="9">
    <location>
        <position position="108"/>
    </location>
</feature>
<dbReference type="Pfam" id="PF07991">
    <property type="entry name" value="KARI_N"/>
    <property type="match status" value="1"/>
</dbReference>
<evidence type="ECO:0000256" key="10">
    <source>
        <dbReference type="PROSITE-ProRule" id="PRU01198"/>
    </source>
</evidence>
<dbReference type="GO" id="GO:0005829">
    <property type="term" value="C:cytosol"/>
    <property type="evidence" value="ECO:0007669"/>
    <property type="project" value="TreeGrafter"/>
</dbReference>
<evidence type="ECO:0000256" key="3">
    <source>
        <dbReference type="ARBA" id="ARBA00010318"/>
    </source>
</evidence>
<dbReference type="InterPro" id="IPR036291">
    <property type="entry name" value="NAD(P)-bd_dom_sf"/>
</dbReference>
<dbReference type="InterPro" id="IPR013116">
    <property type="entry name" value="KARI_N"/>
</dbReference>
<dbReference type="Pfam" id="PF01450">
    <property type="entry name" value="KARI_C"/>
    <property type="match status" value="1"/>
</dbReference>
<proteinExistence type="inferred from homology"/>
<evidence type="ECO:0000313" key="13">
    <source>
        <dbReference type="EMBL" id="HIU94119.1"/>
    </source>
</evidence>
<dbReference type="GO" id="GO:0009097">
    <property type="term" value="P:isoleucine biosynthetic process"/>
    <property type="evidence" value="ECO:0007669"/>
    <property type="project" value="UniProtKB-UniRule"/>
</dbReference>
<dbReference type="NCBIfam" id="NF004017">
    <property type="entry name" value="PRK05479.1"/>
    <property type="match status" value="1"/>
</dbReference>
<evidence type="ECO:0000259" key="12">
    <source>
        <dbReference type="PROSITE" id="PS51851"/>
    </source>
</evidence>
<feature type="binding site" evidence="9 10">
    <location>
        <position position="191"/>
    </location>
    <ligand>
        <name>Mg(2+)</name>
        <dbReference type="ChEBI" id="CHEBI:18420"/>
        <label>1</label>
    </ligand>
</feature>
<feature type="binding site" evidence="9">
    <location>
        <position position="51"/>
    </location>
    <ligand>
        <name>NADP(+)</name>
        <dbReference type="ChEBI" id="CHEBI:58349"/>
    </ligand>
</feature>
<dbReference type="Gene3D" id="6.10.240.10">
    <property type="match status" value="1"/>
</dbReference>
<feature type="binding site" evidence="9">
    <location>
        <position position="53"/>
    </location>
    <ligand>
        <name>NADP(+)</name>
        <dbReference type="ChEBI" id="CHEBI:58349"/>
    </ligand>
</feature>
<keyword evidence="5 9" id="KW-0479">Metal-binding</keyword>
<feature type="binding site" evidence="9 10">
    <location>
        <position position="191"/>
    </location>
    <ligand>
        <name>Mg(2+)</name>
        <dbReference type="ChEBI" id="CHEBI:18420"/>
        <label>2</label>
    </ligand>
</feature>
<comment type="caution">
    <text evidence="13">The sequence shown here is derived from an EMBL/GenBank/DDBJ whole genome shotgun (WGS) entry which is preliminary data.</text>
</comment>
<feature type="domain" description="KARI N-terminal Rossmann" evidence="11">
    <location>
        <begin position="2"/>
        <end position="182"/>
    </location>
</feature>
<dbReference type="GO" id="GO:0000287">
    <property type="term" value="F:magnesium ion binding"/>
    <property type="evidence" value="ECO:0007669"/>
    <property type="project" value="UniProtKB-UniRule"/>
</dbReference>
<comment type="pathway">
    <text evidence="1 9">Amino-acid biosynthesis; L-valine biosynthesis; L-valine from pyruvate: step 2/4.</text>
</comment>
<evidence type="ECO:0000256" key="6">
    <source>
        <dbReference type="ARBA" id="ARBA00022842"/>
    </source>
</evidence>
<evidence type="ECO:0000256" key="8">
    <source>
        <dbReference type="ARBA" id="ARBA00023304"/>
    </source>
</evidence>
<dbReference type="EC" id="1.1.1.86" evidence="9"/>
<dbReference type="PANTHER" id="PTHR21371:SF1">
    <property type="entry name" value="KETOL-ACID REDUCTOISOMERASE, MITOCHONDRIAL"/>
    <property type="match status" value="1"/>
</dbReference>
<dbReference type="GO" id="GO:0004455">
    <property type="term" value="F:ketol-acid reductoisomerase activity"/>
    <property type="evidence" value="ECO:0007669"/>
    <property type="project" value="UniProtKB-UniRule"/>
</dbReference>
<comment type="similarity">
    <text evidence="3 9 10">Belongs to the ketol-acid reductoisomerase family.</text>
</comment>
<dbReference type="PIRSF" id="PIRSF000116">
    <property type="entry name" value="IlvC_gammaproteo"/>
    <property type="match status" value="1"/>
</dbReference>
<evidence type="ECO:0000256" key="4">
    <source>
        <dbReference type="ARBA" id="ARBA00022605"/>
    </source>
</evidence>
<reference evidence="13" key="2">
    <citation type="journal article" date="2021" name="PeerJ">
        <title>Extensive microbial diversity within the chicken gut microbiome revealed by metagenomics and culture.</title>
        <authorList>
            <person name="Gilroy R."/>
            <person name="Ravi A."/>
            <person name="Getino M."/>
            <person name="Pursley I."/>
            <person name="Horton D.L."/>
            <person name="Alikhan N.F."/>
            <person name="Baker D."/>
            <person name="Gharbi K."/>
            <person name="Hall N."/>
            <person name="Watson M."/>
            <person name="Adriaenssens E.M."/>
            <person name="Foster-Nyarko E."/>
            <person name="Jarju S."/>
            <person name="Secka A."/>
            <person name="Antonio M."/>
            <person name="Oren A."/>
            <person name="Chaudhuri R.R."/>
            <person name="La Ragione R."/>
            <person name="Hildebrand F."/>
            <person name="Pallen M.J."/>
        </authorList>
    </citation>
    <scope>NUCLEOTIDE SEQUENCE</scope>
    <source>
        <strain evidence="13">ChiGjej2B2-16831</strain>
    </source>
</reference>